<dbReference type="PANTHER" id="PTHR40606">
    <property type="match status" value="1"/>
</dbReference>
<dbReference type="OrthoDB" id="9802792at2"/>
<evidence type="ECO:0000256" key="1">
    <source>
        <dbReference type="ARBA" id="ARBA00007576"/>
    </source>
</evidence>
<organism evidence="4 5">
    <name type="scientific">Stutzerimonas stutzeri</name>
    <name type="common">Pseudomonas stutzeri</name>
    <dbReference type="NCBI Taxonomy" id="316"/>
    <lineage>
        <taxon>Bacteria</taxon>
        <taxon>Pseudomonadati</taxon>
        <taxon>Pseudomonadota</taxon>
        <taxon>Gammaproteobacteria</taxon>
        <taxon>Pseudomonadales</taxon>
        <taxon>Pseudomonadaceae</taxon>
        <taxon>Stutzerimonas</taxon>
    </lineage>
</organism>
<proteinExistence type="inferred from homology"/>
<dbReference type="SUPFAM" id="SSF160113">
    <property type="entry name" value="YegP-like"/>
    <property type="match status" value="2"/>
</dbReference>
<dbReference type="EMBL" id="CP007509">
    <property type="protein sequence ID" value="AHY44555.1"/>
    <property type="molecule type" value="Genomic_DNA"/>
</dbReference>
<reference evidence="4 5" key="1">
    <citation type="submission" date="2014-03" db="EMBL/GenBank/DDBJ databases">
        <title>Complete genome sequence of Pseudomonas stutzeri 19SMN4.</title>
        <authorList>
            <person name="Brunet-Galmes I."/>
            <person name="Nogales B."/>
            <person name="Busquets A."/>
            <person name="Pena A."/>
            <person name="Gomila M."/>
            <person name="Garcia-Valdes E."/>
            <person name="Lalucat J."/>
            <person name="Bennasar A."/>
            <person name="Bosch R."/>
        </authorList>
    </citation>
    <scope>NUCLEOTIDE SEQUENCE [LARGE SCALE GENOMIC DNA]</scope>
    <source>
        <strain evidence="4 5">19SMN4</strain>
    </source>
</reference>
<dbReference type="Pfam" id="PF07411">
    <property type="entry name" value="DUF1508"/>
    <property type="match status" value="2"/>
</dbReference>
<dbReference type="InterPro" id="IPR036913">
    <property type="entry name" value="YegP-like_sf"/>
</dbReference>
<evidence type="ECO:0000259" key="3">
    <source>
        <dbReference type="Pfam" id="PF07411"/>
    </source>
</evidence>
<protein>
    <recommendedName>
        <fullName evidence="3">DUF1508 domain-containing protein</fullName>
    </recommendedName>
</protein>
<feature type="region of interest" description="Disordered" evidence="2">
    <location>
        <begin position="96"/>
        <end position="115"/>
    </location>
</feature>
<dbReference type="Gene3D" id="2.30.29.80">
    <property type="match status" value="1"/>
</dbReference>
<dbReference type="Proteomes" id="UP000025238">
    <property type="component" value="Chromosome"/>
</dbReference>
<comment type="similarity">
    <text evidence="1">Belongs to the UPF0339 family. Duplicated subfamily.</text>
</comment>
<evidence type="ECO:0000313" key="5">
    <source>
        <dbReference type="Proteomes" id="UP000025238"/>
    </source>
</evidence>
<evidence type="ECO:0000256" key="2">
    <source>
        <dbReference type="SAM" id="MobiDB-lite"/>
    </source>
</evidence>
<accession>A0A023WXV7</accession>
<dbReference type="KEGG" id="pstu:UIB01_19580"/>
<feature type="domain" description="DUF1508" evidence="3">
    <location>
        <begin position="10"/>
        <end position="53"/>
    </location>
</feature>
<dbReference type="AlphaFoldDB" id="A0A023WXV7"/>
<dbReference type="PANTHER" id="PTHR40606:SF1">
    <property type="entry name" value="UPF0339 PROTEIN YEGP"/>
    <property type="match status" value="1"/>
</dbReference>
<dbReference type="PATRIC" id="fig|316.97.peg.3913"/>
<feature type="domain" description="DUF1508" evidence="3">
    <location>
        <begin position="62"/>
        <end position="108"/>
    </location>
</feature>
<dbReference type="InterPro" id="IPR010879">
    <property type="entry name" value="DUF1508"/>
</dbReference>
<name>A0A023WXV7_STUST</name>
<dbReference type="InterPro" id="IPR051141">
    <property type="entry name" value="UPF0339_domain"/>
</dbReference>
<gene>
    <name evidence="4" type="ORF">UIB01_19580</name>
</gene>
<sequence length="115" mass="12358">MSGKFQLKRASNGQFHFNLLASNGQVVLASEQYKAHASALNGIDSVRKNAVREAAFEVKESSNGKFYFVLKASNGQVIGQSQMYASLHSAEQGCDSVRRHAPNAALQDESASPVA</sequence>
<evidence type="ECO:0000313" key="4">
    <source>
        <dbReference type="EMBL" id="AHY44555.1"/>
    </source>
</evidence>